<organism evidence="7 8">
    <name type="scientific">Bradyrhizobium erythrophlei</name>
    <dbReference type="NCBI Taxonomy" id="1437360"/>
    <lineage>
        <taxon>Bacteria</taxon>
        <taxon>Pseudomonadati</taxon>
        <taxon>Pseudomonadota</taxon>
        <taxon>Alphaproteobacteria</taxon>
        <taxon>Hyphomicrobiales</taxon>
        <taxon>Nitrobacteraceae</taxon>
        <taxon>Bradyrhizobium</taxon>
    </lineage>
</organism>
<dbReference type="EMBL" id="LT670817">
    <property type="protein sequence ID" value="SHH02020.1"/>
    <property type="molecule type" value="Genomic_DNA"/>
</dbReference>
<dbReference type="InterPro" id="IPR018660">
    <property type="entry name" value="MliC"/>
</dbReference>
<protein>
    <submittedName>
        <fullName evidence="7">Membrane-bound lysozyme-inhibitor of c-type lysozyme</fullName>
    </submittedName>
</protein>
<reference evidence="7 8" key="1">
    <citation type="submission" date="2016-11" db="EMBL/GenBank/DDBJ databases">
        <authorList>
            <person name="Jaros S."/>
            <person name="Januszkiewicz K."/>
            <person name="Wedrychowicz H."/>
        </authorList>
    </citation>
    <scope>NUCLEOTIDE SEQUENCE [LARGE SCALE GENOMIC DNA]</scope>
    <source>
        <strain evidence="7 8">GAS138</strain>
    </source>
</reference>
<keyword evidence="2" id="KW-0472">Membrane</keyword>
<feature type="domain" description="C-type lysozyme inhibitor" evidence="6">
    <location>
        <begin position="33"/>
        <end position="76"/>
    </location>
</feature>
<evidence type="ECO:0000313" key="8">
    <source>
        <dbReference type="Proteomes" id="UP000189796"/>
    </source>
</evidence>
<name>A0A1M5PJQ8_9BRAD</name>
<evidence type="ECO:0000259" key="6">
    <source>
        <dbReference type="Pfam" id="PF09864"/>
    </source>
</evidence>
<dbReference type="RefSeq" id="WP_079602408.1">
    <property type="nucleotide sequence ID" value="NZ_LT670817.1"/>
</dbReference>
<evidence type="ECO:0000256" key="3">
    <source>
        <dbReference type="ARBA" id="ARBA00023139"/>
    </source>
</evidence>
<dbReference type="Pfam" id="PF09864">
    <property type="entry name" value="MliC"/>
    <property type="match status" value="1"/>
</dbReference>
<sequence length="103" mass="11003">MNRKAVIILRAALFATAIATGSSPASAQTFQSYRCSDGTRFLVGFFEYDKRAFLQIDGRAVTLARRLALSGSRYSGGGVTLKITGAGTTIRHAKRPATACELT</sequence>
<dbReference type="OrthoDB" id="8237088at2"/>
<proteinExistence type="predicted"/>
<evidence type="ECO:0000256" key="5">
    <source>
        <dbReference type="SAM" id="SignalP"/>
    </source>
</evidence>
<keyword evidence="1 5" id="KW-0732">Signal</keyword>
<evidence type="ECO:0000313" key="7">
    <source>
        <dbReference type="EMBL" id="SHH02020.1"/>
    </source>
</evidence>
<evidence type="ECO:0000256" key="2">
    <source>
        <dbReference type="ARBA" id="ARBA00023136"/>
    </source>
</evidence>
<dbReference type="AlphaFoldDB" id="A0A1M5PJQ8"/>
<keyword evidence="4" id="KW-0449">Lipoprotein</keyword>
<dbReference type="SUPFAM" id="SSF141488">
    <property type="entry name" value="YdhA-like"/>
    <property type="match status" value="1"/>
</dbReference>
<dbReference type="Proteomes" id="UP000189796">
    <property type="component" value="Chromosome I"/>
</dbReference>
<evidence type="ECO:0000256" key="4">
    <source>
        <dbReference type="ARBA" id="ARBA00023288"/>
    </source>
</evidence>
<dbReference type="InterPro" id="IPR036328">
    <property type="entry name" value="MliC_sf"/>
</dbReference>
<feature type="chain" id="PRO_5012025190" evidence="5">
    <location>
        <begin position="28"/>
        <end position="103"/>
    </location>
</feature>
<gene>
    <name evidence="7" type="ORF">SAMN05443248_3399</name>
</gene>
<evidence type="ECO:0000256" key="1">
    <source>
        <dbReference type="ARBA" id="ARBA00022729"/>
    </source>
</evidence>
<feature type="signal peptide" evidence="5">
    <location>
        <begin position="1"/>
        <end position="27"/>
    </location>
</feature>
<keyword evidence="3" id="KW-0564">Palmitate</keyword>
<dbReference type="Gene3D" id="2.40.128.200">
    <property type="match status" value="1"/>
</dbReference>
<accession>A0A1M5PJQ8</accession>